<feature type="region of interest" description="Disordered" evidence="7">
    <location>
        <begin position="1754"/>
        <end position="1776"/>
    </location>
</feature>
<dbReference type="FunFam" id="3.40.50.12780:FF:000013">
    <property type="entry name" value="Long-chain-fatty-acid--AMP ligase FadD32"/>
    <property type="match status" value="1"/>
</dbReference>
<dbReference type="GO" id="GO:0043041">
    <property type="term" value="P:amino acid activation for nonribosomal peptide biosynthetic process"/>
    <property type="evidence" value="ECO:0007669"/>
    <property type="project" value="TreeGrafter"/>
</dbReference>
<comment type="caution">
    <text evidence="9">The sequence shown here is derived from an EMBL/GenBank/DDBJ whole genome shotgun (WGS) entry which is preliminary data.</text>
</comment>
<dbReference type="Pfam" id="PF00550">
    <property type="entry name" value="PP-binding"/>
    <property type="match status" value="2"/>
</dbReference>
<comment type="cofactor">
    <cofactor evidence="1">
        <name>pantetheine 4'-phosphate</name>
        <dbReference type="ChEBI" id="CHEBI:47942"/>
    </cofactor>
</comment>
<dbReference type="SUPFAM" id="SSF56801">
    <property type="entry name" value="Acetyl-CoA synthetase-like"/>
    <property type="match status" value="2"/>
</dbReference>
<dbReference type="InterPro" id="IPR029058">
    <property type="entry name" value="AB_hydrolase_fold"/>
</dbReference>
<dbReference type="Gene3D" id="2.30.38.10">
    <property type="entry name" value="Luciferase, Domain 3"/>
    <property type="match status" value="1"/>
</dbReference>
<evidence type="ECO:0000313" key="9">
    <source>
        <dbReference type="EMBL" id="TQF12530.1"/>
    </source>
</evidence>
<comment type="similarity">
    <text evidence="2">Belongs to the ATP-dependent AMP-binding enzyme family.</text>
</comment>
<dbReference type="GO" id="GO:0044550">
    <property type="term" value="P:secondary metabolite biosynthetic process"/>
    <property type="evidence" value="ECO:0007669"/>
    <property type="project" value="UniProtKB-ARBA"/>
</dbReference>
<evidence type="ECO:0000256" key="2">
    <source>
        <dbReference type="ARBA" id="ARBA00006432"/>
    </source>
</evidence>
<dbReference type="Gene3D" id="3.40.50.1820">
    <property type="entry name" value="alpha/beta hydrolase"/>
    <property type="match status" value="1"/>
</dbReference>
<evidence type="ECO:0000256" key="6">
    <source>
        <dbReference type="ARBA" id="ARBA00023098"/>
    </source>
</evidence>
<dbReference type="InterPro" id="IPR042099">
    <property type="entry name" value="ANL_N_sf"/>
</dbReference>
<feature type="domain" description="Carrier" evidence="8">
    <location>
        <begin position="616"/>
        <end position="693"/>
    </location>
</feature>
<dbReference type="PROSITE" id="PS00012">
    <property type="entry name" value="PHOSPHOPANTETHEINE"/>
    <property type="match status" value="1"/>
</dbReference>
<evidence type="ECO:0000256" key="7">
    <source>
        <dbReference type="SAM" id="MobiDB-lite"/>
    </source>
</evidence>
<dbReference type="PANTHER" id="PTHR45527">
    <property type="entry name" value="NONRIBOSOMAL PEPTIDE SYNTHETASE"/>
    <property type="match status" value="1"/>
</dbReference>
<dbReference type="NCBIfam" id="TIGR01733">
    <property type="entry name" value="AA-adenyl-dom"/>
    <property type="match status" value="1"/>
</dbReference>
<dbReference type="OrthoDB" id="9803968at2"/>
<accession>A0A540WUB9</accession>
<dbReference type="InterPro" id="IPR010071">
    <property type="entry name" value="AA_adenyl_dom"/>
</dbReference>
<dbReference type="GO" id="GO:0031177">
    <property type="term" value="F:phosphopantetheine binding"/>
    <property type="evidence" value="ECO:0007669"/>
    <property type="project" value="InterPro"/>
</dbReference>
<dbReference type="InterPro" id="IPR040097">
    <property type="entry name" value="FAAL/FAAC"/>
</dbReference>
<dbReference type="InterPro" id="IPR001242">
    <property type="entry name" value="Condensation_dom"/>
</dbReference>
<dbReference type="Gene3D" id="1.10.1200.10">
    <property type="entry name" value="ACP-like"/>
    <property type="match status" value="1"/>
</dbReference>
<dbReference type="PROSITE" id="PS50075">
    <property type="entry name" value="CARRIER"/>
    <property type="match status" value="2"/>
</dbReference>
<evidence type="ECO:0000256" key="1">
    <source>
        <dbReference type="ARBA" id="ARBA00001957"/>
    </source>
</evidence>
<dbReference type="GO" id="GO:0008610">
    <property type="term" value="P:lipid biosynthetic process"/>
    <property type="evidence" value="ECO:0007669"/>
    <property type="project" value="InterPro"/>
</dbReference>
<dbReference type="SUPFAM" id="SSF47336">
    <property type="entry name" value="ACP-like"/>
    <property type="match status" value="2"/>
</dbReference>
<sequence>MELFWGRLPVALDKSLSIKHAQLPRHTLVTLLQQRAETEPTREAFSFLGESGQVEQRVDYATLARQARAIAARLQAQGAVGERALLLYAPGPEYVAAFFGCLFAGMVAVPVYPPELARPERSLSRLLGIVRDSEAKWVLTTAMLRGVAEGLFAEFPELERLKWELTDELPLEVAEDWRAPEVDASTVAFLQYTSGSTATPKGVVLTHANLLHNLEAIHERFGLTRQSRGVIWLPPYHDMGLIGGILAPIHGGLPVDLMSPLTFLQAPFAWLKAISDRKGTCSGGPNFAYELCARKVTEAQKATLDLSSWELAFCGAEPVRADTLDAFARAFEPCGFRREALYPCYGLAEGTLIVTGPARGRGARVRTFQREALEAHRAIPLERAPEDGQTSATHVSCGEAAAGLHVGIVDPGTRRRLEEGHVGEIWVQGQSVAQGYWRQPEATEQAFAAHVAGSDDGPWLRTGDLGFLQDGELYVTGRHKDLLIIRGRNHYPQDLELTVERSHPALRPGCAAVFARGDEATTGVVVVQELDRRYPGEDWDAISNAIRQSLSLQHGVGVDSVVLIRAGALPKTSSGKVQRSACREAWLAGRLAPVHADAPQTREVPDRLSRDDLMARSEDERRAVLIDFLSRAGKLPPGLPAHEAAHHSLGLDSLALVELKHRLERDLGVSLELRLLLGAPSLEELVTHLLEALRAAAPPPRAEEFPRDQEAHLLLTPGQRALWFLQQFKPSSLAYILARAAHIRGPLDVAALRRAFEVLVARHPSLRATFSLVGEEPIQRLHARRADLLQVVDVSGEDSHTSHARLREAAFQPFDLARGPLLRATLFSKAADEHVLLLAFHHLIADFWSLAVLVEELIQLYEGTGSEGALPPPGHPATWLQWQQQYLSSPRQQTDWEYWRQRLDGPLPLLDLPPPSPVPSARPPAPVHHFALGQRMQRRVDDFSQRHDVTPFVSLLAAFQALLHRLSGQDDLIVGTPVATRGPAGTARLVGYCVNTLPLRVDLADGPGFAALVRRTRDLVRGALEHQEFPFPLMVERLHPERVADRTPIFQTLFVHQRSPLSSHPALSSFALGDGAARLRMGGTSVELLPLPPAASPFELMLAIAPTDEGLSCAFEYDPARFDAAFIERLAAQYGHLLEAALDDADTPIARLSLLPASQREQHLLAWNDSHRSYPAGDGLHALVAHQARRTPDAVALVHGARRMTYGELLARASGLAVRLRQLGVGPEVRVGVFSHRTLDLVVGLLAVLEAGGAYVPLDPQYPQPRLDFIVRDARIHALLTERSLDERLPASTAHRVFLDEAHDEGTLAPEAPSEEVHPDHLAYILYTSGSTGQPKGVAISHRSAANFIHWAGEAFSDEERQGVLAGTSICFDLSVFELFATLSHGGSVILADSALHLPEQTSATVTLLNTVPSAITELLASGGIPDTVRTINLAGEPLTRELVRRLYQETKATRVVNLYGPSETTTYSTFTTLPAEPSEPVSIGGPVANTQVYVLDAHLQFVPAGVRGELFIGGAGVARGYVERPWLTAERFLPDPFSGLPGARMYRTGDHVRQLLDGTLEFLGRVDHQVKLRGFRIELGDIEAALRQEPGVRDAIVVVKGEGARRQLVAYVVPVRESTGLEVSARHLREHLRARLPEFMVPATLLVLRELPLTPNGKVDRAALPDPLTRPEEPGADYIAPRNELETRIAQVWAELLQRERVGVHDNFFDLGGNSLLATRVATRLSSALQIQASVRTVFEHRTVATLAENLAQARASSSGPSTITAQPRVPYRGG</sequence>
<dbReference type="InterPro" id="IPR020806">
    <property type="entry name" value="PKS_PP-bd"/>
</dbReference>
<dbReference type="FunFam" id="3.30.300.30:FF:000010">
    <property type="entry name" value="Enterobactin synthetase component F"/>
    <property type="match status" value="1"/>
</dbReference>
<dbReference type="InterPro" id="IPR000873">
    <property type="entry name" value="AMP-dep_synth/lig_dom"/>
</dbReference>
<dbReference type="Gene3D" id="3.30.559.10">
    <property type="entry name" value="Chloramphenicol acetyltransferase-like domain"/>
    <property type="match status" value="1"/>
</dbReference>
<keyword evidence="3" id="KW-0596">Phosphopantetheine</keyword>
<dbReference type="SMART" id="SM00823">
    <property type="entry name" value="PKS_PP"/>
    <property type="match status" value="2"/>
</dbReference>
<protein>
    <submittedName>
        <fullName evidence="9">Amino acid adenylation domain-containing protein</fullName>
    </submittedName>
</protein>
<dbReference type="InterPro" id="IPR045851">
    <property type="entry name" value="AMP-bd_C_sf"/>
</dbReference>
<dbReference type="InterPro" id="IPR006162">
    <property type="entry name" value="Ppantetheine_attach_site"/>
</dbReference>
<dbReference type="GO" id="GO:0003824">
    <property type="term" value="F:catalytic activity"/>
    <property type="evidence" value="ECO:0007669"/>
    <property type="project" value="InterPro"/>
</dbReference>
<dbReference type="InterPro" id="IPR023213">
    <property type="entry name" value="CAT-like_dom_sf"/>
</dbReference>
<name>A0A540WUB9_9BACT</name>
<keyword evidence="6" id="KW-0443">Lipid metabolism</keyword>
<keyword evidence="10" id="KW-1185">Reference proteome</keyword>
<dbReference type="SUPFAM" id="SSF52777">
    <property type="entry name" value="CoA-dependent acyltransferases"/>
    <property type="match status" value="2"/>
</dbReference>
<dbReference type="Gene3D" id="3.40.50.980">
    <property type="match status" value="2"/>
</dbReference>
<dbReference type="CDD" id="cd05931">
    <property type="entry name" value="FAAL"/>
    <property type="match status" value="1"/>
</dbReference>
<dbReference type="GO" id="GO:0006631">
    <property type="term" value="P:fatty acid metabolic process"/>
    <property type="evidence" value="ECO:0007669"/>
    <property type="project" value="UniProtKB-KW"/>
</dbReference>
<dbReference type="InterPro" id="IPR036736">
    <property type="entry name" value="ACP-like_sf"/>
</dbReference>
<dbReference type="Proteomes" id="UP000315369">
    <property type="component" value="Unassembled WGS sequence"/>
</dbReference>
<evidence type="ECO:0000313" key="10">
    <source>
        <dbReference type="Proteomes" id="UP000315369"/>
    </source>
</evidence>
<dbReference type="Gene3D" id="3.40.50.12780">
    <property type="entry name" value="N-terminal domain of ligase-like"/>
    <property type="match status" value="1"/>
</dbReference>
<dbReference type="Pfam" id="PF23024">
    <property type="entry name" value="AMP-dom_DIP2-like"/>
    <property type="match status" value="1"/>
</dbReference>
<dbReference type="GO" id="GO:0005737">
    <property type="term" value="C:cytoplasm"/>
    <property type="evidence" value="ECO:0007669"/>
    <property type="project" value="TreeGrafter"/>
</dbReference>
<dbReference type="PROSITE" id="PS00455">
    <property type="entry name" value="AMP_BINDING"/>
    <property type="match status" value="1"/>
</dbReference>
<dbReference type="Gene3D" id="3.30.300.30">
    <property type="match status" value="2"/>
</dbReference>
<dbReference type="InterPro" id="IPR009081">
    <property type="entry name" value="PP-bd_ACP"/>
</dbReference>
<dbReference type="PANTHER" id="PTHR45527:SF1">
    <property type="entry name" value="FATTY ACID SYNTHASE"/>
    <property type="match status" value="1"/>
</dbReference>
<evidence type="ECO:0000256" key="3">
    <source>
        <dbReference type="ARBA" id="ARBA00022450"/>
    </source>
</evidence>
<reference evidence="9 10" key="1">
    <citation type="submission" date="2019-06" db="EMBL/GenBank/DDBJ databases">
        <authorList>
            <person name="Livingstone P."/>
            <person name="Whitworth D."/>
        </authorList>
    </citation>
    <scope>NUCLEOTIDE SEQUENCE [LARGE SCALE GENOMIC DNA]</scope>
    <source>
        <strain evidence="9 10">AM401</strain>
    </source>
</reference>
<dbReference type="Pfam" id="PF00501">
    <property type="entry name" value="AMP-binding"/>
    <property type="match status" value="2"/>
</dbReference>
<dbReference type="FunFam" id="1.10.1200.10:FF:000005">
    <property type="entry name" value="Nonribosomal peptide synthetase 1"/>
    <property type="match status" value="1"/>
</dbReference>
<dbReference type="FunFam" id="2.30.38.10:FF:000001">
    <property type="entry name" value="Non-ribosomal peptide synthetase PvdI"/>
    <property type="match status" value="1"/>
</dbReference>
<evidence type="ECO:0000256" key="5">
    <source>
        <dbReference type="ARBA" id="ARBA00022832"/>
    </source>
</evidence>
<evidence type="ECO:0000259" key="8">
    <source>
        <dbReference type="PROSITE" id="PS50075"/>
    </source>
</evidence>
<feature type="domain" description="Carrier" evidence="8">
    <location>
        <begin position="1681"/>
        <end position="1756"/>
    </location>
</feature>
<evidence type="ECO:0000256" key="4">
    <source>
        <dbReference type="ARBA" id="ARBA00022553"/>
    </source>
</evidence>
<dbReference type="EMBL" id="VIFM01000135">
    <property type="protein sequence ID" value="TQF12530.1"/>
    <property type="molecule type" value="Genomic_DNA"/>
</dbReference>
<dbReference type="InterPro" id="IPR020845">
    <property type="entry name" value="AMP-binding_CS"/>
</dbReference>
<dbReference type="Gene3D" id="3.30.559.30">
    <property type="entry name" value="Nonribosomal peptide synthetase, condensation domain"/>
    <property type="match status" value="1"/>
</dbReference>
<gene>
    <name evidence="9" type="ORF">FJV41_28565</name>
</gene>
<dbReference type="InterPro" id="IPR025110">
    <property type="entry name" value="AMP-bd_C"/>
</dbReference>
<proteinExistence type="inferred from homology"/>
<organism evidence="9 10">
    <name type="scientific">Myxococcus llanfairpwllgwyngyllgogerychwyrndrobwllllantysiliogogogochensis</name>
    <dbReference type="NCBI Taxonomy" id="2590453"/>
    <lineage>
        <taxon>Bacteria</taxon>
        <taxon>Pseudomonadati</taxon>
        <taxon>Myxococcota</taxon>
        <taxon>Myxococcia</taxon>
        <taxon>Myxococcales</taxon>
        <taxon>Cystobacterineae</taxon>
        <taxon>Myxococcaceae</taxon>
        <taxon>Myxococcus</taxon>
    </lineage>
</organism>
<keyword evidence="5" id="KW-0276">Fatty acid metabolism</keyword>
<dbReference type="FunFam" id="3.40.50.980:FF:000001">
    <property type="entry name" value="Non-ribosomal peptide synthetase"/>
    <property type="match status" value="1"/>
</dbReference>
<keyword evidence="4" id="KW-0597">Phosphoprotein</keyword>
<dbReference type="Pfam" id="PF00668">
    <property type="entry name" value="Condensation"/>
    <property type="match status" value="1"/>
</dbReference>
<dbReference type="Pfam" id="PF13193">
    <property type="entry name" value="AMP-binding_C"/>
    <property type="match status" value="1"/>
</dbReference>
<dbReference type="FunFam" id="3.40.50.12780:FF:000012">
    <property type="entry name" value="Non-ribosomal peptide synthetase"/>
    <property type="match status" value="1"/>
</dbReference>
<dbReference type="CDD" id="cd19531">
    <property type="entry name" value="LCL_NRPS-like"/>
    <property type="match status" value="1"/>
</dbReference>
<feature type="compositionally biased region" description="Polar residues" evidence="7">
    <location>
        <begin position="1756"/>
        <end position="1767"/>
    </location>
</feature>
<dbReference type="GO" id="GO:0071766">
    <property type="term" value="P:Actinobacterium-type cell wall biogenesis"/>
    <property type="evidence" value="ECO:0007669"/>
    <property type="project" value="UniProtKB-ARBA"/>
</dbReference>